<reference evidence="6" key="1">
    <citation type="submission" date="2016-10" db="EMBL/GenBank/DDBJ databases">
        <authorList>
            <person name="Varghese N."/>
            <person name="Submissions S."/>
        </authorList>
    </citation>
    <scope>NUCLEOTIDE SEQUENCE [LARGE SCALE GENOMIC DNA]</scope>
    <source>
        <strain evidence="6">DC30,IBRC 10041,KCTC 4046</strain>
    </source>
</reference>
<dbReference type="CDD" id="cd06464">
    <property type="entry name" value="ACD_sHsps-like"/>
    <property type="match status" value="1"/>
</dbReference>
<evidence type="ECO:0000313" key="5">
    <source>
        <dbReference type="EMBL" id="SDY52933.1"/>
    </source>
</evidence>
<comment type="similarity">
    <text evidence="1 2">Belongs to the small heat shock protein (HSP20) family.</text>
</comment>
<evidence type="ECO:0000259" key="4">
    <source>
        <dbReference type="PROSITE" id="PS51203"/>
    </source>
</evidence>
<dbReference type="Gene3D" id="2.60.40.790">
    <property type="match status" value="1"/>
</dbReference>
<dbReference type="OrthoDB" id="198277at2157"/>
<dbReference type="InterPro" id="IPR008978">
    <property type="entry name" value="HSP20-like_chaperone"/>
</dbReference>
<protein>
    <submittedName>
        <fullName evidence="5">Heat shock protein Hsp20</fullName>
    </submittedName>
</protein>
<dbReference type="Proteomes" id="UP000199079">
    <property type="component" value="Unassembled WGS sequence"/>
</dbReference>
<dbReference type="InterPro" id="IPR007052">
    <property type="entry name" value="CS_dom"/>
</dbReference>
<feature type="domain" description="SHSP" evidence="3">
    <location>
        <begin position="15"/>
        <end position="128"/>
    </location>
</feature>
<feature type="domain" description="CS" evidence="4">
    <location>
        <begin position="19"/>
        <end position="125"/>
    </location>
</feature>
<gene>
    <name evidence="5" type="ORF">SAMN05216564_10665</name>
</gene>
<dbReference type="InterPro" id="IPR002068">
    <property type="entry name" value="A-crystallin/Hsp20_dom"/>
</dbReference>
<evidence type="ECO:0000256" key="2">
    <source>
        <dbReference type="RuleBase" id="RU003616"/>
    </source>
</evidence>
<dbReference type="RefSeq" id="WP_092733451.1">
    <property type="nucleotide sequence ID" value="NZ_FNPC01000006.1"/>
</dbReference>
<evidence type="ECO:0000256" key="1">
    <source>
        <dbReference type="PROSITE-ProRule" id="PRU00285"/>
    </source>
</evidence>
<dbReference type="PANTHER" id="PTHR11527">
    <property type="entry name" value="HEAT-SHOCK PROTEIN 20 FAMILY MEMBER"/>
    <property type="match status" value="1"/>
</dbReference>
<accession>A0A1H3KL73</accession>
<dbReference type="InterPro" id="IPR031107">
    <property type="entry name" value="Small_HSP"/>
</dbReference>
<evidence type="ECO:0000313" key="6">
    <source>
        <dbReference type="Proteomes" id="UP000199079"/>
    </source>
</evidence>
<organism evidence="5 6">
    <name type="scientific">Halopenitus persicus</name>
    <dbReference type="NCBI Taxonomy" id="1048396"/>
    <lineage>
        <taxon>Archaea</taxon>
        <taxon>Methanobacteriati</taxon>
        <taxon>Methanobacteriota</taxon>
        <taxon>Stenosarchaea group</taxon>
        <taxon>Halobacteria</taxon>
        <taxon>Halobacteriales</taxon>
        <taxon>Haloferacaceae</taxon>
        <taxon>Halopenitus</taxon>
    </lineage>
</organism>
<dbReference type="PROSITE" id="PS51203">
    <property type="entry name" value="CS"/>
    <property type="match status" value="1"/>
</dbReference>
<name>A0A1H3KL73_9EURY</name>
<keyword evidence="6" id="KW-1185">Reference proteome</keyword>
<dbReference type="SUPFAM" id="SSF49764">
    <property type="entry name" value="HSP20-like chaperones"/>
    <property type="match status" value="1"/>
</dbReference>
<dbReference type="Pfam" id="PF00011">
    <property type="entry name" value="HSP20"/>
    <property type="match status" value="1"/>
</dbReference>
<evidence type="ECO:0000259" key="3">
    <source>
        <dbReference type="PROSITE" id="PS01031"/>
    </source>
</evidence>
<dbReference type="EMBL" id="FNPC01000006">
    <property type="protein sequence ID" value="SDY52933.1"/>
    <property type="molecule type" value="Genomic_DNA"/>
</dbReference>
<dbReference type="PROSITE" id="PS01031">
    <property type="entry name" value="SHSP"/>
    <property type="match status" value="1"/>
</dbReference>
<proteinExistence type="inferred from homology"/>
<keyword evidence="5" id="KW-0346">Stress response</keyword>
<dbReference type="AlphaFoldDB" id="A0A1H3KL73"/>
<sequence length="128" mass="14307">MQRNPLDEFESLFSTFAGGGQAAVDIAESDAAFVIRVDLPGYDEDDIDVRLTDHTLHVHAEREAESESEDGEAYIRRERSHRAISRTIELPETIDEDAVSATYEDGVLEITLQKEAESKTEDRTIPIA</sequence>